<accession>A0A8K0EHD0</accession>
<dbReference type="InterPro" id="IPR036116">
    <property type="entry name" value="FN3_sf"/>
</dbReference>
<organism evidence="4 5">
    <name type="scientific">Branchiostoma lanceolatum</name>
    <name type="common">Common lancelet</name>
    <name type="synonym">Amphioxus lanceolatum</name>
    <dbReference type="NCBI Taxonomy" id="7740"/>
    <lineage>
        <taxon>Eukaryota</taxon>
        <taxon>Metazoa</taxon>
        <taxon>Chordata</taxon>
        <taxon>Cephalochordata</taxon>
        <taxon>Leptocardii</taxon>
        <taxon>Amphioxiformes</taxon>
        <taxon>Branchiostomatidae</taxon>
        <taxon>Branchiostoma</taxon>
    </lineage>
</organism>
<dbReference type="SUPFAM" id="SSF49265">
    <property type="entry name" value="Fibronectin type III"/>
    <property type="match status" value="2"/>
</dbReference>
<reference evidence="4" key="1">
    <citation type="submission" date="2022-01" db="EMBL/GenBank/DDBJ databases">
        <authorList>
            <person name="Braso-Vives M."/>
        </authorList>
    </citation>
    <scope>NUCLEOTIDE SEQUENCE</scope>
</reference>
<gene>
    <name evidence="4" type="primary">PTPRB</name>
    <name evidence="4" type="ORF">BLAG_LOCUS11556</name>
</gene>
<dbReference type="SMART" id="SM00060">
    <property type="entry name" value="FN3"/>
    <property type="match status" value="4"/>
</dbReference>
<evidence type="ECO:0000313" key="4">
    <source>
        <dbReference type="EMBL" id="CAH1251052.1"/>
    </source>
</evidence>
<dbReference type="PROSITE" id="PS50853">
    <property type="entry name" value="FN3"/>
    <property type="match status" value="4"/>
</dbReference>
<dbReference type="Pfam" id="PF00041">
    <property type="entry name" value="fn3"/>
    <property type="match status" value="4"/>
</dbReference>
<dbReference type="EMBL" id="OV696703">
    <property type="protein sequence ID" value="CAH1251052.1"/>
    <property type="molecule type" value="Genomic_DNA"/>
</dbReference>
<dbReference type="Proteomes" id="UP000838412">
    <property type="component" value="Chromosome 18"/>
</dbReference>
<dbReference type="AlphaFoldDB" id="A0A8K0EHD0"/>
<keyword evidence="1" id="KW-0677">Repeat</keyword>
<feature type="domain" description="Fibronectin type-III" evidence="3">
    <location>
        <begin position="29"/>
        <end position="124"/>
    </location>
</feature>
<feature type="domain" description="Fibronectin type-III" evidence="3">
    <location>
        <begin position="125"/>
        <end position="209"/>
    </location>
</feature>
<dbReference type="OrthoDB" id="10253954at2759"/>
<evidence type="ECO:0000256" key="2">
    <source>
        <dbReference type="SAM" id="SignalP"/>
    </source>
</evidence>
<dbReference type="InterPro" id="IPR003961">
    <property type="entry name" value="FN3_dom"/>
</dbReference>
<dbReference type="PANTHER" id="PTHR46708:SF2">
    <property type="entry name" value="FIBRONECTIN TYPE-III DOMAIN-CONTAINING PROTEIN"/>
    <property type="match status" value="1"/>
</dbReference>
<protein>
    <submittedName>
        <fullName evidence="4">PTPRB protein</fullName>
    </submittedName>
</protein>
<dbReference type="InterPro" id="IPR013783">
    <property type="entry name" value="Ig-like_fold"/>
</dbReference>
<evidence type="ECO:0000313" key="5">
    <source>
        <dbReference type="Proteomes" id="UP000838412"/>
    </source>
</evidence>
<evidence type="ECO:0000259" key="3">
    <source>
        <dbReference type="PROSITE" id="PS50853"/>
    </source>
</evidence>
<feature type="domain" description="Fibronectin type-III" evidence="3">
    <location>
        <begin position="211"/>
        <end position="299"/>
    </location>
</feature>
<sequence>MMTVLGFAVWLALWCCLSLGTTTAQDPEVPANLTAVSSQTTTTSISVSWDVVGVAEEFLIYATCQHADCVNKTTSLHWNDCLEDTTATIADLTPGAFYSLAVAAQSGGQLSADSTTVMEQTDPVPPTNVTFDLANVTSLVVMWEQAEGVHDGYNLSCSSCEGERGMPLFLPDTEDRYQYDGLIRGQMYNFSIITVSGPKYSHPTEILQFIDPAPVKGISVLTTGSRNVSLEWQPPEGVYSHFIVKVTSDSGEDMVKSTSLNVTLVDLTPGTLYNFTVFTVSGDKESEGTEYGPVRTLEEPPGPVSNLTLVAPSSTMLQVSWQPPSEPNGVITSYTLRVRNSAVAEWNRTVTLVPADPTTTVSYTMMMAC</sequence>
<dbReference type="PANTHER" id="PTHR46708">
    <property type="entry name" value="TENASCIN"/>
    <property type="match status" value="1"/>
</dbReference>
<dbReference type="InterPro" id="IPR050991">
    <property type="entry name" value="ECM_Regulatory_Proteins"/>
</dbReference>
<dbReference type="CDD" id="cd00063">
    <property type="entry name" value="FN3"/>
    <property type="match status" value="3"/>
</dbReference>
<feature type="signal peptide" evidence="2">
    <location>
        <begin position="1"/>
        <end position="24"/>
    </location>
</feature>
<evidence type="ECO:0000256" key="1">
    <source>
        <dbReference type="ARBA" id="ARBA00022737"/>
    </source>
</evidence>
<feature type="domain" description="Fibronectin type-III" evidence="3">
    <location>
        <begin position="303"/>
        <end position="369"/>
    </location>
</feature>
<proteinExistence type="predicted"/>
<dbReference type="Gene3D" id="2.60.40.10">
    <property type="entry name" value="Immunoglobulins"/>
    <property type="match status" value="4"/>
</dbReference>
<name>A0A8K0EHD0_BRALA</name>
<feature type="chain" id="PRO_5035466572" evidence="2">
    <location>
        <begin position="25"/>
        <end position="369"/>
    </location>
</feature>
<keyword evidence="5" id="KW-1185">Reference proteome</keyword>
<keyword evidence="2" id="KW-0732">Signal</keyword>